<keyword evidence="9" id="KW-1133">Transmembrane helix</keyword>
<dbReference type="Gene3D" id="3.30.450.20">
    <property type="entry name" value="PAS domain"/>
    <property type="match status" value="1"/>
</dbReference>
<organism evidence="11 12">
    <name type="scientific">Niastella yeongjuensis</name>
    <dbReference type="NCBI Taxonomy" id="354355"/>
    <lineage>
        <taxon>Bacteria</taxon>
        <taxon>Pseudomonadati</taxon>
        <taxon>Bacteroidota</taxon>
        <taxon>Chitinophagia</taxon>
        <taxon>Chitinophagales</taxon>
        <taxon>Chitinophagaceae</taxon>
        <taxon>Niastella</taxon>
    </lineage>
</organism>
<dbReference type="Pfam" id="PF07568">
    <property type="entry name" value="HisKA_2"/>
    <property type="match status" value="1"/>
</dbReference>
<evidence type="ECO:0000256" key="4">
    <source>
        <dbReference type="ARBA" id="ARBA00022679"/>
    </source>
</evidence>
<comment type="caution">
    <text evidence="11">The sequence shown here is derived from an EMBL/GenBank/DDBJ whole genome shotgun (WGS) entry which is preliminary data.</text>
</comment>
<dbReference type="InterPro" id="IPR036890">
    <property type="entry name" value="HATPase_C_sf"/>
</dbReference>
<dbReference type="EC" id="2.7.13.3" evidence="2"/>
<reference evidence="12" key="1">
    <citation type="submission" date="2016-04" db="EMBL/GenBank/DDBJ databases">
        <authorList>
            <person name="Chen L."/>
            <person name="Zhuang W."/>
            <person name="Wang G."/>
        </authorList>
    </citation>
    <scope>NUCLEOTIDE SEQUENCE [LARGE SCALE GENOMIC DNA]</scope>
    <source>
        <strain evidence="12">17621</strain>
    </source>
</reference>
<dbReference type="STRING" id="354355.SAMN05660816_02423"/>
<evidence type="ECO:0000259" key="10">
    <source>
        <dbReference type="Pfam" id="PF07568"/>
    </source>
</evidence>
<keyword evidence="6" id="KW-0418">Kinase</keyword>
<dbReference type="PANTHER" id="PTHR41523">
    <property type="entry name" value="TWO-COMPONENT SYSTEM SENSOR PROTEIN"/>
    <property type="match status" value="1"/>
</dbReference>
<accession>A0A1V9EPK3</accession>
<dbReference type="Proteomes" id="UP000192610">
    <property type="component" value="Unassembled WGS sequence"/>
</dbReference>
<gene>
    <name evidence="11" type="ORF">A4H97_30110</name>
</gene>
<feature type="transmembrane region" description="Helical" evidence="9">
    <location>
        <begin position="6"/>
        <end position="24"/>
    </location>
</feature>
<keyword evidence="7" id="KW-0067">ATP-binding</keyword>
<feature type="domain" description="Signal transduction histidine kinase subgroup 2 dimerisation and phosphoacceptor" evidence="10">
    <location>
        <begin position="67"/>
        <end position="140"/>
    </location>
</feature>
<dbReference type="PANTHER" id="PTHR41523:SF8">
    <property type="entry name" value="ETHYLENE RESPONSE SENSOR PROTEIN"/>
    <property type="match status" value="1"/>
</dbReference>
<dbReference type="RefSeq" id="WP_081200627.1">
    <property type="nucleotide sequence ID" value="NZ_FOCZ01000004.1"/>
</dbReference>
<dbReference type="SUPFAM" id="SSF55874">
    <property type="entry name" value="ATPase domain of HSP90 chaperone/DNA topoisomerase II/histidine kinase"/>
    <property type="match status" value="1"/>
</dbReference>
<keyword evidence="12" id="KW-1185">Reference proteome</keyword>
<feature type="coiled-coil region" evidence="8">
    <location>
        <begin position="26"/>
        <end position="53"/>
    </location>
</feature>
<evidence type="ECO:0000256" key="6">
    <source>
        <dbReference type="ARBA" id="ARBA00022777"/>
    </source>
</evidence>
<evidence type="ECO:0000256" key="9">
    <source>
        <dbReference type="SAM" id="Phobius"/>
    </source>
</evidence>
<evidence type="ECO:0000256" key="8">
    <source>
        <dbReference type="SAM" id="Coils"/>
    </source>
</evidence>
<evidence type="ECO:0000313" key="11">
    <source>
        <dbReference type="EMBL" id="OQP48088.1"/>
    </source>
</evidence>
<evidence type="ECO:0000313" key="12">
    <source>
        <dbReference type="Proteomes" id="UP000192610"/>
    </source>
</evidence>
<evidence type="ECO:0000256" key="1">
    <source>
        <dbReference type="ARBA" id="ARBA00000085"/>
    </source>
</evidence>
<keyword evidence="4" id="KW-0808">Transferase</keyword>
<dbReference type="AlphaFoldDB" id="A0A1V9EPK3"/>
<evidence type="ECO:0000256" key="7">
    <source>
        <dbReference type="ARBA" id="ARBA00022840"/>
    </source>
</evidence>
<keyword evidence="8" id="KW-0175">Coiled coil</keyword>
<dbReference type="EMBL" id="LVXG01000018">
    <property type="protein sequence ID" value="OQP48088.1"/>
    <property type="molecule type" value="Genomic_DNA"/>
</dbReference>
<dbReference type="OrthoDB" id="1223659at2"/>
<comment type="catalytic activity">
    <reaction evidence="1">
        <text>ATP + protein L-histidine = ADP + protein N-phospho-L-histidine.</text>
        <dbReference type="EC" id="2.7.13.3"/>
    </reaction>
</comment>
<evidence type="ECO:0000256" key="3">
    <source>
        <dbReference type="ARBA" id="ARBA00022553"/>
    </source>
</evidence>
<name>A0A1V9EPK3_9BACT</name>
<sequence>MLPDFFIFTILLVTATTAAVYYYGRQRRSSKRLDNALTEAESLENQLSAAKSSSAEHSAHHEWLTREIHHRVKNNLQMISSLLNLQSAYLTNTYAKTALRDTRHRVQAILLVHQKLDQASIVSNLNLSQYIDELLYYLNNEYSDVQGIRFESSLKQLTVNFELAVVLGLIINEAVGNLLNNAFPKNKPGTVAVRLETAGVFAYKLTIANEGIGLPDNFNVQPESAFAKNLICGLSDQVNANLILENEDGLPLTLIFTATPLSFTCQQKRE</sequence>
<dbReference type="GO" id="GO:0005524">
    <property type="term" value="F:ATP binding"/>
    <property type="evidence" value="ECO:0007669"/>
    <property type="project" value="UniProtKB-KW"/>
</dbReference>
<keyword evidence="9" id="KW-0812">Transmembrane</keyword>
<dbReference type="GO" id="GO:0004673">
    <property type="term" value="F:protein histidine kinase activity"/>
    <property type="evidence" value="ECO:0007669"/>
    <property type="project" value="UniProtKB-EC"/>
</dbReference>
<evidence type="ECO:0000256" key="2">
    <source>
        <dbReference type="ARBA" id="ARBA00012438"/>
    </source>
</evidence>
<protein>
    <recommendedName>
        <fullName evidence="2">histidine kinase</fullName>
        <ecNumber evidence="2">2.7.13.3</ecNumber>
    </recommendedName>
</protein>
<evidence type="ECO:0000256" key="5">
    <source>
        <dbReference type="ARBA" id="ARBA00022741"/>
    </source>
</evidence>
<keyword evidence="9" id="KW-0472">Membrane</keyword>
<dbReference type="InterPro" id="IPR011495">
    <property type="entry name" value="Sig_transdc_His_kin_sub2_dim/P"/>
</dbReference>
<proteinExistence type="predicted"/>
<keyword evidence="5" id="KW-0547">Nucleotide-binding</keyword>
<keyword evidence="3" id="KW-0597">Phosphoprotein</keyword>
<dbReference type="Gene3D" id="3.30.565.10">
    <property type="entry name" value="Histidine kinase-like ATPase, C-terminal domain"/>
    <property type="match status" value="1"/>
</dbReference>